<dbReference type="Proteomes" id="UP001597073">
    <property type="component" value="Unassembled WGS sequence"/>
</dbReference>
<name>A0ABW2Z9V2_9SPHI</name>
<dbReference type="RefSeq" id="WP_377137594.1">
    <property type="nucleotide sequence ID" value="NZ_JBHTIA010000003.1"/>
</dbReference>
<proteinExistence type="predicted"/>
<accession>A0ABW2Z9V2</accession>
<protein>
    <submittedName>
        <fullName evidence="1">Uncharacterized protein</fullName>
    </submittedName>
</protein>
<keyword evidence="2" id="KW-1185">Reference proteome</keyword>
<gene>
    <name evidence="1" type="ORF">ACFQZI_01330</name>
</gene>
<sequence length="146" mass="16218">MFEKLFLLVKNNAGASVMNNPVVPAEHREAVINEASSSIIEVLKNQMDSGKLKDLVKYFQFSAIYENPLIHSTVNRFANKLNNFYNIGTTEALKIADELIPTVMHELMEQSKAGQNKEFALSTILSNVSGNNVADMGTLLNQMRIA</sequence>
<organism evidence="1 2">
    <name type="scientific">Mucilaginibacter lutimaris</name>
    <dbReference type="NCBI Taxonomy" id="931629"/>
    <lineage>
        <taxon>Bacteria</taxon>
        <taxon>Pseudomonadati</taxon>
        <taxon>Bacteroidota</taxon>
        <taxon>Sphingobacteriia</taxon>
        <taxon>Sphingobacteriales</taxon>
        <taxon>Sphingobacteriaceae</taxon>
        <taxon>Mucilaginibacter</taxon>
    </lineage>
</organism>
<comment type="caution">
    <text evidence="1">The sequence shown here is derived from an EMBL/GenBank/DDBJ whole genome shotgun (WGS) entry which is preliminary data.</text>
</comment>
<reference evidence="2" key="1">
    <citation type="journal article" date="2019" name="Int. J. Syst. Evol. Microbiol.">
        <title>The Global Catalogue of Microorganisms (GCM) 10K type strain sequencing project: providing services to taxonomists for standard genome sequencing and annotation.</title>
        <authorList>
            <consortium name="The Broad Institute Genomics Platform"/>
            <consortium name="The Broad Institute Genome Sequencing Center for Infectious Disease"/>
            <person name="Wu L."/>
            <person name="Ma J."/>
        </authorList>
    </citation>
    <scope>NUCLEOTIDE SEQUENCE [LARGE SCALE GENOMIC DNA]</scope>
    <source>
        <strain evidence="2">CCUG 60742</strain>
    </source>
</reference>
<evidence type="ECO:0000313" key="1">
    <source>
        <dbReference type="EMBL" id="MFD0763475.1"/>
    </source>
</evidence>
<dbReference type="EMBL" id="JBHTIA010000003">
    <property type="protein sequence ID" value="MFD0763475.1"/>
    <property type="molecule type" value="Genomic_DNA"/>
</dbReference>
<evidence type="ECO:0000313" key="2">
    <source>
        <dbReference type="Proteomes" id="UP001597073"/>
    </source>
</evidence>